<gene>
    <name evidence="2" type="ORF">LOAG_04882</name>
</gene>
<proteinExistence type="predicted"/>
<reference evidence="2" key="1">
    <citation type="submission" date="2012-04" db="EMBL/GenBank/DDBJ databases">
        <title>The Genome Sequence of Loa loa.</title>
        <authorList>
            <consortium name="The Broad Institute Genome Sequencing Platform"/>
            <consortium name="Broad Institute Genome Sequencing Center for Infectious Disease"/>
            <person name="Nutman T.B."/>
            <person name="Fink D.L."/>
            <person name="Russ C."/>
            <person name="Young S."/>
            <person name="Zeng Q."/>
            <person name="Gargeya S."/>
            <person name="Alvarado L."/>
            <person name="Berlin A."/>
            <person name="Chapman S.B."/>
            <person name="Chen Z."/>
            <person name="Freedman E."/>
            <person name="Gellesch M."/>
            <person name="Goldberg J."/>
            <person name="Griggs A."/>
            <person name="Gujja S."/>
            <person name="Heilman E.R."/>
            <person name="Heiman D."/>
            <person name="Howarth C."/>
            <person name="Mehta T."/>
            <person name="Neiman D."/>
            <person name="Pearson M."/>
            <person name="Roberts A."/>
            <person name="Saif S."/>
            <person name="Shea T."/>
            <person name="Shenoy N."/>
            <person name="Sisk P."/>
            <person name="Stolte C."/>
            <person name="Sykes S."/>
            <person name="White J."/>
            <person name="Yandava C."/>
            <person name="Haas B."/>
            <person name="Henn M.R."/>
            <person name="Nusbaum C."/>
            <person name="Birren B."/>
        </authorList>
    </citation>
    <scope>NUCLEOTIDE SEQUENCE [LARGE SCALE GENOMIC DNA]</scope>
</reference>
<dbReference type="RefSeq" id="XP_003140467.1">
    <property type="nucleotide sequence ID" value="XM_003140419.1"/>
</dbReference>
<dbReference type="EMBL" id="JH712530">
    <property type="protein sequence ID" value="EFO23606.1"/>
    <property type="molecule type" value="Genomic_DNA"/>
</dbReference>
<evidence type="ECO:0000313" key="2">
    <source>
        <dbReference type="EMBL" id="EFO23606.1"/>
    </source>
</evidence>
<dbReference type="GeneID" id="9942283"/>
<name>A0A1S0U2W2_LOALO</name>
<dbReference type="CTD" id="9942283"/>
<feature type="region of interest" description="Disordered" evidence="1">
    <location>
        <begin position="1"/>
        <end position="21"/>
    </location>
</feature>
<dbReference type="InParanoid" id="A0A1S0U2W2"/>
<organism evidence="2">
    <name type="scientific">Loa loa</name>
    <name type="common">Eye worm</name>
    <name type="synonym">Filaria loa</name>
    <dbReference type="NCBI Taxonomy" id="7209"/>
    <lineage>
        <taxon>Eukaryota</taxon>
        <taxon>Metazoa</taxon>
        <taxon>Ecdysozoa</taxon>
        <taxon>Nematoda</taxon>
        <taxon>Chromadorea</taxon>
        <taxon>Rhabditida</taxon>
        <taxon>Spirurina</taxon>
        <taxon>Spiruromorpha</taxon>
        <taxon>Filarioidea</taxon>
        <taxon>Onchocercidae</taxon>
        <taxon>Loa</taxon>
    </lineage>
</organism>
<evidence type="ECO:0000256" key="1">
    <source>
        <dbReference type="SAM" id="MobiDB-lite"/>
    </source>
</evidence>
<protein>
    <submittedName>
        <fullName evidence="2">Uncharacterized protein</fullName>
    </submittedName>
</protein>
<dbReference type="AlphaFoldDB" id="A0A1S0U2W2"/>
<feature type="region of interest" description="Disordered" evidence="1">
    <location>
        <begin position="29"/>
        <end position="48"/>
    </location>
</feature>
<sequence>MLGKKWKKGETGRSGSKGAKIDRIGFGLSDEKGKPGLNGVPGQSGRIGKSRLSGMPKLLKYKVIKIPLDWLDYQVYEGLPV</sequence>
<accession>A0A1S0U2W2</accession>
<dbReference type="KEGG" id="loa:LOAG_04882"/>